<sequence length="236" mass="26227">MITSSAAVNGSAEDGLESNGHCNDTEDAQVTEEWGVEPSASDNGSDNDSDGDSGEEQTEQRNESGAETSEPAGDSEYELSREEPQSPSAQEWKVILMKAEFAEDLCDQIRKMKPYERCERTGRIITTKSFRNLIQGFCLFLDCGTKVIPKVMKNLTRQVFACCDLLFEICRVLPDQLLVPPKVLATMIPYITDNVLDKLDEPHKTADFFFKAFDKGDLFAILSLGAIFKLIVSHNL</sequence>
<accession>A0A183FS41</accession>
<dbReference type="Proteomes" id="UP000050761">
    <property type="component" value="Unassembled WGS sequence"/>
</dbReference>
<reference evidence="2 3" key="1">
    <citation type="submission" date="2018-11" db="EMBL/GenBank/DDBJ databases">
        <authorList>
            <consortium name="Pathogen Informatics"/>
        </authorList>
    </citation>
    <scope>NUCLEOTIDE SEQUENCE [LARGE SCALE GENOMIC DNA]</scope>
</reference>
<evidence type="ECO:0000313" key="2">
    <source>
        <dbReference type="EMBL" id="VDO86106.1"/>
    </source>
</evidence>
<organism evidence="3 4">
    <name type="scientific">Heligmosomoides polygyrus</name>
    <name type="common">Parasitic roundworm</name>
    <dbReference type="NCBI Taxonomy" id="6339"/>
    <lineage>
        <taxon>Eukaryota</taxon>
        <taxon>Metazoa</taxon>
        <taxon>Ecdysozoa</taxon>
        <taxon>Nematoda</taxon>
        <taxon>Chromadorea</taxon>
        <taxon>Rhabditida</taxon>
        <taxon>Rhabditina</taxon>
        <taxon>Rhabditomorpha</taxon>
        <taxon>Strongyloidea</taxon>
        <taxon>Heligmosomidae</taxon>
        <taxon>Heligmosomoides</taxon>
    </lineage>
</organism>
<evidence type="ECO:0000313" key="4">
    <source>
        <dbReference type="WBParaSite" id="HPBE_0001071601-mRNA-1"/>
    </source>
</evidence>
<proteinExistence type="predicted"/>
<dbReference type="AlphaFoldDB" id="A0A183FS41"/>
<feature type="compositionally biased region" description="Acidic residues" evidence="1">
    <location>
        <begin position="45"/>
        <end position="57"/>
    </location>
</feature>
<evidence type="ECO:0000256" key="1">
    <source>
        <dbReference type="SAM" id="MobiDB-lite"/>
    </source>
</evidence>
<dbReference type="EMBL" id="UZAH01026856">
    <property type="protein sequence ID" value="VDO86106.1"/>
    <property type="molecule type" value="Genomic_DNA"/>
</dbReference>
<dbReference type="OrthoDB" id="5844157at2759"/>
<protein>
    <submittedName>
        <fullName evidence="4">MIF4G domain-containing protein</fullName>
    </submittedName>
</protein>
<dbReference type="WBParaSite" id="HPBE_0001071601-mRNA-1">
    <property type="protein sequence ID" value="HPBE_0001071601-mRNA-1"/>
    <property type="gene ID" value="HPBE_0001071601"/>
</dbReference>
<evidence type="ECO:0000313" key="3">
    <source>
        <dbReference type="Proteomes" id="UP000050761"/>
    </source>
</evidence>
<reference evidence="4" key="2">
    <citation type="submission" date="2019-09" db="UniProtKB">
        <authorList>
            <consortium name="WormBaseParasite"/>
        </authorList>
    </citation>
    <scope>IDENTIFICATION</scope>
</reference>
<keyword evidence="3" id="KW-1185">Reference proteome</keyword>
<gene>
    <name evidence="2" type="ORF">HPBE_LOCUS10717</name>
</gene>
<name>A0A183FS41_HELPZ</name>
<feature type="region of interest" description="Disordered" evidence="1">
    <location>
        <begin position="1"/>
        <end position="89"/>
    </location>
</feature>
<accession>A0A3P7YDT3</accession>